<organism evidence="1 2">
    <name type="scientific">Natrinema salifodinae</name>
    <dbReference type="NCBI Taxonomy" id="1202768"/>
    <lineage>
        <taxon>Archaea</taxon>
        <taxon>Methanobacteriati</taxon>
        <taxon>Methanobacteriota</taxon>
        <taxon>Stenosarchaea group</taxon>
        <taxon>Halobacteria</taxon>
        <taxon>Halobacteriales</taxon>
        <taxon>Natrialbaceae</taxon>
        <taxon>Natrinema</taxon>
    </lineage>
</organism>
<dbReference type="STRING" id="1202768.SAMN05216285_0087"/>
<dbReference type="EMBL" id="FOIS01000001">
    <property type="protein sequence ID" value="SEV80242.1"/>
    <property type="molecule type" value="Genomic_DNA"/>
</dbReference>
<reference evidence="2" key="1">
    <citation type="submission" date="2016-10" db="EMBL/GenBank/DDBJ databases">
        <authorList>
            <person name="Varghese N."/>
        </authorList>
    </citation>
    <scope>NUCLEOTIDE SEQUENCE [LARGE SCALE GENOMIC DNA]</scope>
    <source>
        <strain evidence="2">CGMCC 1.12284</strain>
    </source>
</reference>
<protein>
    <submittedName>
        <fullName evidence="1">Uncharacterized protein</fullName>
    </submittedName>
</protein>
<name>A0A1I0LXZ9_9EURY</name>
<proteinExistence type="predicted"/>
<dbReference type="AlphaFoldDB" id="A0A1I0LXZ9"/>
<dbReference type="Proteomes" id="UP000183275">
    <property type="component" value="Unassembled WGS sequence"/>
</dbReference>
<gene>
    <name evidence="1" type="ORF">SAMN05216285_0087</name>
</gene>
<sequence>MFNVIFYQGSIDRISDPYYKIIRKLYRQTNIIYFELGS</sequence>
<evidence type="ECO:0000313" key="1">
    <source>
        <dbReference type="EMBL" id="SEV80242.1"/>
    </source>
</evidence>
<accession>A0A1I0LXZ9</accession>
<keyword evidence="2" id="KW-1185">Reference proteome</keyword>
<evidence type="ECO:0000313" key="2">
    <source>
        <dbReference type="Proteomes" id="UP000183275"/>
    </source>
</evidence>